<accession>A0A073JXK4</accession>
<feature type="active site" description="Proton donor/acceptor" evidence="4">
    <location>
        <position position="139"/>
    </location>
</feature>
<organism evidence="6 7">
    <name type="scientific">Bacillus manliponensis</name>
    <dbReference type="NCBI Taxonomy" id="574376"/>
    <lineage>
        <taxon>Bacteria</taxon>
        <taxon>Bacillati</taxon>
        <taxon>Bacillota</taxon>
        <taxon>Bacilli</taxon>
        <taxon>Bacillales</taxon>
        <taxon>Bacillaceae</taxon>
        <taxon>Bacillus</taxon>
        <taxon>Bacillus cereus group</taxon>
    </lineage>
</organism>
<dbReference type="InterPro" id="IPR015986">
    <property type="entry name" value="SrtB_Firmicute"/>
</dbReference>
<comment type="caution">
    <text evidence="6">The sequence shown here is derived from an EMBL/GenBank/DDBJ whole genome shotgun (WGS) entry which is preliminary data.</text>
</comment>
<dbReference type="Gene3D" id="2.40.260.10">
    <property type="entry name" value="Sortase"/>
    <property type="match status" value="1"/>
</dbReference>
<dbReference type="STRING" id="574376.BAMA_02725"/>
<dbReference type="NCBIfam" id="TIGR03064">
    <property type="entry name" value="sortase_srtB"/>
    <property type="match status" value="1"/>
</dbReference>
<name>A0A073JXK4_9BACI</name>
<dbReference type="GO" id="GO:0016787">
    <property type="term" value="F:hydrolase activity"/>
    <property type="evidence" value="ECO:0007669"/>
    <property type="project" value="UniProtKB-KW"/>
</dbReference>
<evidence type="ECO:0000256" key="2">
    <source>
        <dbReference type="PIRSR" id="PIRSR030150-1"/>
    </source>
</evidence>
<keyword evidence="1" id="KW-0378">Hydrolase</keyword>
<dbReference type="PIRSF" id="PIRSF030150">
    <property type="entry name" value="UCP030150"/>
    <property type="match status" value="1"/>
</dbReference>
<dbReference type="OrthoDB" id="9806013at2"/>
<sequence>MDREKKKKRSIFQRILTISFLGVFFYSVYELSSIFMDYYENQQVMAEVQEIYESSEVEEVASNGEVRTQFQSLQKINPEIVGWITMDNTQIHYPIVQAEDNDYYLYRNYKGEDMRAGSIFMDYRNDVAANNKNTILYGHRMKDGSMFGELKNMLNEEFFNTHRTLYYDTLYEGYDVEIFSVYKTTTDFYYIETDFASDEEYVQFLQTLQEKSLYKTDDSLSETDQIITLSTCDYAMNPTEGRLVVHGKLVKRN</sequence>
<dbReference type="InterPro" id="IPR023365">
    <property type="entry name" value="Sortase_dom-sf"/>
</dbReference>
<dbReference type="InterPro" id="IPR005754">
    <property type="entry name" value="Sortase"/>
</dbReference>
<reference evidence="6 7" key="1">
    <citation type="submission" date="2014-06" db="EMBL/GenBank/DDBJ databases">
        <title>Draft genome sequence of Bacillus manliponensis JCM 15802 (MCCC 1A00708).</title>
        <authorList>
            <person name="Lai Q."/>
            <person name="Liu Y."/>
            <person name="Shao Z."/>
        </authorList>
    </citation>
    <scope>NUCLEOTIDE SEQUENCE [LARGE SCALE GENOMIC DNA]</scope>
    <source>
        <strain evidence="6 7">JCM 15802</strain>
    </source>
</reference>
<dbReference type="Pfam" id="PF04203">
    <property type="entry name" value="Sortase"/>
    <property type="match status" value="1"/>
</dbReference>
<dbReference type="InterPro" id="IPR009835">
    <property type="entry name" value="SrtB"/>
</dbReference>
<evidence type="ECO:0000256" key="3">
    <source>
        <dbReference type="PIRSR" id="PIRSR030150-2"/>
    </source>
</evidence>
<evidence type="ECO:0000256" key="5">
    <source>
        <dbReference type="SAM" id="Phobius"/>
    </source>
</evidence>
<evidence type="ECO:0000313" key="6">
    <source>
        <dbReference type="EMBL" id="KEK19001.1"/>
    </source>
</evidence>
<evidence type="ECO:0000256" key="1">
    <source>
        <dbReference type="ARBA" id="ARBA00022801"/>
    </source>
</evidence>
<keyword evidence="7" id="KW-1185">Reference proteome</keyword>
<dbReference type="RefSeq" id="WP_051758949.1">
    <property type="nucleotide sequence ID" value="NZ_CBCSJC010000009.1"/>
</dbReference>
<feature type="transmembrane region" description="Helical" evidence="5">
    <location>
        <begin position="12"/>
        <end position="29"/>
    </location>
</feature>
<feature type="site" description="Transition state stabilizer" evidence="3">
    <location>
        <position position="242"/>
    </location>
</feature>
<keyword evidence="5" id="KW-0472">Membrane</keyword>
<protein>
    <submittedName>
        <fullName evidence="6">Sortase</fullName>
    </submittedName>
</protein>
<keyword evidence="5" id="KW-0812">Transmembrane</keyword>
<proteinExistence type="predicted"/>
<dbReference type="CDD" id="cd05826">
    <property type="entry name" value="Sortase_B"/>
    <property type="match status" value="1"/>
</dbReference>
<feature type="active site" description="Acyl-thioester intermediate" evidence="2">
    <location>
        <position position="232"/>
    </location>
</feature>
<evidence type="ECO:0000256" key="4">
    <source>
        <dbReference type="PIRSR" id="PIRSR605754-1"/>
    </source>
</evidence>
<gene>
    <name evidence="6" type="ORF">BAMA_02725</name>
</gene>
<dbReference type="AlphaFoldDB" id="A0A073JXK4"/>
<evidence type="ECO:0000313" key="7">
    <source>
        <dbReference type="Proteomes" id="UP000027822"/>
    </source>
</evidence>
<dbReference type="Proteomes" id="UP000027822">
    <property type="component" value="Unassembled WGS sequence"/>
</dbReference>
<dbReference type="eggNOG" id="COG4509">
    <property type="taxonomic scope" value="Bacteria"/>
</dbReference>
<dbReference type="EMBL" id="JOTN01000010">
    <property type="protein sequence ID" value="KEK19001.1"/>
    <property type="molecule type" value="Genomic_DNA"/>
</dbReference>
<dbReference type="SUPFAM" id="SSF63817">
    <property type="entry name" value="Sortase"/>
    <property type="match status" value="1"/>
</dbReference>
<keyword evidence="5" id="KW-1133">Transmembrane helix</keyword>